<reference evidence="3 4" key="1">
    <citation type="submission" date="2016-10" db="EMBL/GenBank/DDBJ databases">
        <authorList>
            <person name="de Groot N.N."/>
        </authorList>
    </citation>
    <scope>NUCLEOTIDE SEQUENCE [LARGE SCALE GENOMIC DNA]</scope>
    <source>
        <strain evidence="3 4">DSM 22220</strain>
    </source>
</reference>
<keyword evidence="1" id="KW-0472">Membrane</keyword>
<dbReference type="Proteomes" id="UP000199344">
    <property type="component" value="Unassembled WGS sequence"/>
</dbReference>
<dbReference type="AlphaFoldDB" id="A0A1G7F623"/>
<gene>
    <name evidence="3" type="ORF">SAMN05421538_11023</name>
</gene>
<keyword evidence="1" id="KW-0812">Transmembrane</keyword>
<proteinExistence type="predicted"/>
<dbReference type="STRING" id="591205.SAMN05421538_11023"/>
<feature type="transmembrane region" description="Helical" evidence="1">
    <location>
        <begin position="262"/>
        <end position="286"/>
    </location>
</feature>
<feature type="chain" id="PRO_5011769757" description="Transmembrane protein" evidence="2">
    <location>
        <begin position="28"/>
        <end position="289"/>
    </location>
</feature>
<accession>A0A1G7F623</accession>
<evidence type="ECO:0000256" key="1">
    <source>
        <dbReference type="SAM" id="Phobius"/>
    </source>
</evidence>
<keyword evidence="4" id="KW-1185">Reference proteome</keyword>
<name>A0A1G7F623_9RHOB</name>
<dbReference type="EMBL" id="FNAH01000010">
    <property type="protein sequence ID" value="SDE71373.1"/>
    <property type="molecule type" value="Genomic_DNA"/>
</dbReference>
<dbReference type="InterPro" id="IPR019088">
    <property type="entry name" value="CHP02186-rel_TM"/>
</dbReference>
<evidence type="ECO:0000256" key="2">
    <source>
        <dbReference type="SAM" id="SignalP"/>
    </source>
</evidence>
<sequence>MRAWLSGMAVMLALIAGPGAGPASGQAAVEPPIMSFPSPEANRGGFRRPRPQAREQVVAGLSSDEVSITASFDGSDIILYGAVRRETPVQMNSLLHVVATVEGPPRSVTIRRKERKLGIWVNTESVVVGSAPSFYSVASTAPLDLILNREVDARYRISIPMAMRAFARPFSVENPTDFTEAMIVSRIADGSYRLDEGAVRLARDTLFRADFRLPANLIEGDYKIRIFLLRNGRVVDSYSAPLDVRKVGVERWLHRLAFERPLLYGLLSLLIAVAAGWGASAAFRVLQRK</sequence>
<evidence type="ECO:0000313" key="3">
    <source>
        <dbReference type="EMBL" id="SDE71373.1"/>
    </source>
</evidence>
<evidence type="ECO:0000313" key="4">
    <source>
        <dbReference type="Proteomes" id="UP000199344"/>
    </source>
</evidence>
<dbReference type="Pfam" id="PF09608">
    <property type="entry name" value="Alph_Pro_TM"/>
    <property type="match status" value="1"/>
</dbReference>
<keyword evidence="1" id="KW-1133">Transmembrane helix</keyword>
<protein>
    <recommendedName>
        <fullName evidence="5">Transmembrane protein</fullName>
    </recommendedName>
</protein>
<feature type="signal peptide" evidence="2">
    <location>
        <begin position="1"/>
        <end position="27"/>
    </location>
</feature>
<organism evidence="3 4">
    <name type="scientific">Paracoccus isoporae</name>
    <dbReference type="NCBI Taxonomy" id="591205"/>
    <lineage>
        <taxon>Bacteria</taxon>
        <taxon>Pseudomonadati</taxon>
        <taxon>Pseudomonadota</taxon>
        <taxon>Alphaproteobacteria</taxon>
        <taxon>Rhodobacterales</taxon>
        <taxon>Paracoccaceae</taxon>
        <taxon>Paracoccus</taxon>
    </lineage>
</organism>
<evidence type="ECO:0008006" key="5">
    <source>
        <dbReference type="Google" id="ProtNLM"/>
    </source>
</evidence>
<keyword evidence="2" id="KW-0732">Signal</keyword>
<dbReference type="RefSeq" id="WP_245727340.1">
    <property type="nucleotide sequence ID" value="NZ_FNAH01000010.1"/>
</dbReference>